<evidence type="ECO:0000256" key="7">
    <source>
        <dbReference type="ARBA" id="ARBA00022807"/>
    </source>
</evidence>
<evidence type="ECO:0000256" key="6">
    <source>
        <dbReference type="ARBA" id="ARBA00022801"/>
    </source>
</evidence>
<proteinExistence type="inferred from homology"/>
<dbReference type="GO" id="GO:0005829">
    <property type="term" value="C:cytosol"/>
    <property type="evidence" value="ECO:0007669"/>
    <property type="project" value="TreeGrafter"/>
</dbReference>
<evidence type="ECO:0000313" key="10">
    <source>
        <dbReference type="Proteomes" id="UP000050795"/>
    </source>
</evidence>
<dbReference type="CDD" id="cd02257">
    <property type="entry name" value="Peptidase_C19"/>
    <property type="match status" value="1"/>
</dbReference>
<dbReference type="Gene3D" id="3.90.70.10">
    <property type="entry name" value="Cysteine proteinases"/>
    <property type="match status" value="1"/>
</dbReference>
<dbReference type="InterPro" id="IPR038765">
    <property type="entry name" value="Papain-like_cys_pep_sf"/>
</dbReference>
<keyword evidence="6" id="KW-0378">Hydrolase</keyword>
<dbReference type="SUPFAM" id="SSF54001">
    <property type="entry name" value="Cysteine proteinases"/>
    <property type="match status" value="1"/>
</dbReference>
<dbReference type="AlphaFoldDB" id="A0AA85K803"/>
<evidence type="ECO:0000256" key="5">
    <source>
        <dbReference type="ARBA" id="ARBA00022786"/>
    </source>
</evidence>
<dbReference type="PROSITE" id="PS50235">
    <property type="entry name" value="USP_3"/>
    <property type="match status" value="1"/>
</dbReference>
<dbReference type="PANTHER" id="PTHR24006:SF888">
    <property type="entry name" value="UBIQUITIN CARBOXYL-TERMINAL HYDROLASE 30"/>
    <property type="match status" value="1"/>
</dbReference>
<keyword evidence="8" id="KW-0472">Membrane</keyword>
<dbReference type="InterPro" id="IPR050164">
    <property type="entry name" value="Peptidase_C19"/>
</dbReference>
<dbReference type="PANTHER" id="PTHR24006">
    <property type="entry name" value="UBIQUITIN CARBOXYL-TERMINAL HYDROLASE"/>
    <property type="match status" value="1"/>
</dbReference>
<evidence type="ECO:0000256" key="1">
    <source>
        <dbReference type="ARBA" id="ARBA00000707"/>
    </source>
</evidence>
<evidence type="ECO:0000256" key="3">
    <source>
        <dbReference type="ARBA" id="ARBA00012759"/>
    </source>
</evidence>
<keyword evidence="7" id="KW-0788">Thiol protease</keyword>
<comment type="catalytic activity">
    <reaction evidence="1">
        <text>Thiol-dependent hydrolysis of ester, thioester, amide, peptide and isopeptide bonds formed by the C-terminal Gly of ubiquitin (a 76-residue protein attached to proteins as an intracellular targeting signal).</text>
        <dbReference type="EC" id="3.4.19.12"/>
    </reaction>
</comment>
<organism evidence="10 11">
    <name type="scientific">Trichobilharzia regenti</name>
    <name type="common">Nasal bird schistosome</name>
    <dbReference type="NCBI Taxonomy" id="157069"/>
    <lineage>
        <taxon>Eukaryota</taxon>
        <taxon>Metazoa</taxon>
        <taxon>Spiralia</taxon>
        <taxon>Lophotrochozoa</taxon>
        <taxon>Platyhelminthes</taxon>
        <taxon>Trematoda</taxon>
        <taxon>Digenea</taxon>
        <taxon>Strigeidida</taxon>
        <taxon>Schistosomatoidea</taxon>
        <taxon>Schistosomatidae</taxon>
        <taxon>Trichobilharzia</taxon>
    </lineage>
</organism>
<evidence type="ECO:0000259" key="9">
    <source>
        <dbReference type="PROSITE" id="PS50235"/>
    </source>
</evidence>
<dbReference type="Pfam" id="PF00443">
    <property type="entry name" value="UCH"/>
    <property type="match status" value="1"/>
</dbReference>
<dbReference type="InterPro" id="IPR001394">
    <property type="entry name" value="Peptidase_C19_UCH"/>
</dbReference>
<dbReference type="WBParaSite" id="TREG1_76350.1">
    <property type="protein sequence ID" value="TREG1_76350.1"/>
    <property type="gene ID" value="TREG1_76350"/>
</dbReference>
<dbReference type="InterPro" id="IPR028889">
    <property type="entry name" value="USP"/>
</dbReference>
<reference evidence="11" key="2">
    <citation type="submission" date="2023-11" db="UniProtKB">
        <authorList>
            <consortium name="WormBaseParasite"/>
        </authorList>
    </citation>
    <scope>IDENTIFICATION</scope>
</reference>
<keyword evidence="8" id="KW-0812">Transmembrane</keyword>
<dbReference type="InterPro" id="IPR018200">
    <property type="entry name" value="USP_CS"/>
</dbReference>
<keyword evidence="5" id="KW-0833">Ubl conjugation pathway</keyword>
<feature type="transmembrane region" description="Helical" evidence="8">
    <location>
        <begin position="15"/>
        <end position="33"/>
    </location>
</feature>
<keyword evidence="10" id="KW-1185">Reference proteome</keyword>
<dbReference type="GO" id="GO:0006508">
    <property type="term" value="P:proteolysis"/>
    <property type="evidence" value="ECO:0007669"/>
    <property type="project" value="UniProtKB-KW"/>
</dbReference>
<dbReference type="GO" id="GO:0005634">
    <property type="term" value="C:nucleus"/>
    <property type="evidence" value="ECO:0007669"/>
    <property type="project" value="TreeGrafter"/>
</dbReference>
<evidence type="ECO:0000313" key="11">
    <source>
        <dbReference type="WBParaSite" id="TREG1_76350.1"/>
    </source>
</evidence>
<evidence type="ECO:0000256" key="2">
    <source>
        <dbReference type="ARBA" id="ARBA00009085"/>
    </source>
</evidence>
<keyword evidence="8" id="KW-1133">Transmembrane helix</keyword>
<comment type="similarity">
    <text evidence="2">Belongs to the peptidase C19 family.</text>
</comment>
<protein>
    <recommendedName>
        <fullName evidence="3">ubiquitinyl hydrolase 1</fullName>
        <ecNumber evidence="3">3.4.19.12</ecNumber>
    </recommendedName>
</protein>
<name>A0AA85K803_TRIRE</name>
<accession>A0AA85K803</accession>
<dbReference type="EC" id="3.4.19.12" evidence="3"/>
<feature type="transmembrane region" description="Helical" evidence="8">
    <location>
        <begin position="88"/>
        <end position="106"/>
    </location>
</feature>
<dbReference type="PROSITE" id="PS00973">
    <property type="entry name" value="USP_2"/>
    <property type="match status" value="1"/>
</dbReference>
<evidence type="ECO:0000256" key="8">
    <source>
        <dbReference type="SAM" id="Phobius"/>
    </source>
</evidence>
<feature type="domain" description="USP" evidence="9">
    <location>
        <begin position="49"/>
        <end position="564"/>
    </location>
</feature>
<reference evidence="10" key="1">
    <citation type="submission" date="2022-06" db="EMBL/GenBank/DDBJ databases">
        <authorList>
            <person name="Berger JAMES D."/>
            <person name="Berger JAMES D."/>
        </authorList>
    </citation>
    <scope>NUCLEOTIDE SEQUENCE [LARGE SCALE GENOMIC DNA]</scope>
</reference>
<sequence>MAFSSLYVKRLCDSLVVIIGSVVISGGIFVLFFRKDRKRFCRSSSDLPVGLPNPRNVCYFNALMQAIAANRSLVRLLKRSARMRPDKFVYRLLCLLEGLQCSSQYITEHKLDVVLRKAHEALINDIVNTQNWAIHEQQDAHELFGFIMERICSLDNNFLSKTSARLTSDLFNFSLSNDKRIVLCRSYCSAIESIKFQSVLCDTFPTQAFEQTLVASRVTCNSCNYHSKVVIQPEACLTVFLKNPNSTTPSSSSSLASNKKLQNQQLNTTTSAMKVIDLVECLDTQSATVEPLPDMKCPNCLKKPPVPMTTTSKFPSAAASSSSPSNYCQREQWITHTPKYLVLYIQRSDWLNINTTPFPVNGFCQFNRNSSLPTTCSTARIATKRSEYVHIPEYLNMAPYLMLYGGTGAGGEEVSKQSSAASLQVINSHGDNNGDAFSSFNNRKLSQKDYLKPYILRSVIVHEGALLQCGHYITYRKWRQTQTPRTFYYNNNHNLQRHYWWLIRVITTLYDCITNYFCGISNPLHHRRQVSDSPWILTSDSHVMRVPLKQVQSSPAYLVFYERLAYNHFNDIQLNSTDSHTLSPSPLIDNYTEITSEDESFPSPSTSSSTSSCCHSHHHRNLSKADIIKAYASYASTFQMYDKSCDVLYFLSYFVFSNTLFVCVE</sequence>
<keyword evidence="4" id="KW-0645">Protease</keyword>
<dbReference type="GO" id="GO:0004843">
    <property type="term" value="F:cysteine-type deubiquitinase activity"/>
    <property type="evidence" value="ECO:0007669"/>
    <property type="project" value="UniProtKB-EC"/>
</dbReference>
<dbReference type="Proteomes" id="UP000050795">
    <property type="component" value="Unassembled WGS sequence"/>
</dbReference>
<dbReference type="GO" id="GO:0016579">
    <property type="term" value="P:protein deubiquitination"/>
    <property type="evidence" value="ECO:0007669"/>
    <property type="project" value="InterPro"/>
</dbReference>
<evidence type="ECO:0000256" key="4">
    <source>
        <dbReference type="ARBA" id="ARBA00022670"/>
    </source>
</evidence>